<evidence type="ECO:0000256" key="2">
    <source>
        <dbReference type="ARBA" id="ARBA00023157"/>
    </source>
</evidence>
<comment type="similarity">
    <text evidence="1 3">Belongs to the RNase T2 family.</text>
</comment>
<dbReference type="InterPro" id="IPR033130">
    <property type="entry name" value="RNase_T2_His_AS_2"/>
</dbReference>
<dbReference type="PROSITE" id="PS00530">
    <property type="entry name" value="RNASE_T2_1"/>
    <property type="match status" value="1"/>
</dbReference>
<dbReference type="PANTHER" id="PTHR11240:SF22">
    <property type="entry name" value="RIBONUCLEASE T2"/>
    <property type="match status" value="1"/>
</dbReference>
<evidence type="ECO:0000256" key="3">
    <source>
        <dbReference type="RuleBase" id="RU004328"/>
    </source>
</evidence>
<evidence type="ECO:0000256" key="1">
    <source>
        <dbReference type="ARBA" id="ARBA00007469"/>
    </source>
</evidence>
<dbReference type="PANTHER" id="PTHR11240">
    <property type="entry name" value="RIBONUCLEASE T2"/>
    <property type="match status" value="1"/>
</dbReference>
<dbReference type="GO" id="GO:0006401">
    <property type="term" value="P:RNA catabolic process"/>
    <property type="evidence" value="ECO:0007669"/>
    <property type="project" value="UniProtKB-ARBA"/>
</dbReference>
<evidence type="ECO:0000313" key="4">
    <source>
        <dbReference type="EMBL" id="VDP41769.1"/>
    </source>
</evidence>
<dbReference type="Gene3D" id="3.90.730.10">
    <property type="entry name" value="Ribonuclease T2-like"/>
    <property type="match status" value="1"/>
</dbReference>
<accession>A0A183N183</accession>
<dbReference type="EMBL" id="UZAI01018976">
    <property type="protein sequence ID" value="VDP41769.1"/>
    <property type="molecule type" value="Genomic_DNA"/>
</dbReference>
<dbReference type="PROSITE" id="PS00531">
    <property type="entry name" value="RNASE_T2_2"/>
    <property type="match status" value="1"/>
</dbReference>
<dbReference type="GO" id="GO:0003723">
    <property type="term" value="F:RNA binding"/>
    <property type="evidence" value="ECO:0007669"/>
    <property type="project" value="InterPro"/>
</dbReference>
<dbReference type="CDD" id="cd01061">
    <property type="entry name" value="RNase_T2_euk"/>
    <property type="match status" value="1"/>
</dbReference>
<dbReference type="InterPro" id="IPR018188">
    <property type="entry name" value="RNase_T2_His_AS_1"/>
</dbReference>
<dbReference type="AlphaFoldDB" id="A0A183N183"/>
<evidence type="ECO:0000313" key="5">
    <source>
        <dbReference type="Proteomes" id="UP000277204"/>
    </source>
</evidence>
<reference evidence="4 5" key="1">
    <citation type="submission" date="2018-11" db="EMBL/GenBank/DDBJ databases">
        <authorList>
            <consortium name="Pathogen Informatics"/>
        </authorList>
    </citation>
    <scope>NUCLEOTIDE SEQUENCE [LARGE SCALE GENOMIC DNA]</scope>
    <source>
        <strain evidence="4 5">Zambia</strain>
    </source>
</reference>
<dbReference type="InterPro" id="IPR001568">
    <property type="entry name" value="RNase_T2-like"/>
</dbReference>
<dbReference type="Proteomes" id="UP000277204">
    <property type="component" value="Unassembled WGS sequence"/>
</dbReference>
<proteinExistence type="inferred from homology"/>
<sequence length="225" mass="25876">MLKYASQTQVARQHWSDETSLFELRFFIIALSASFEASDVHTERGQTPKALNDFTIHGLWPKKYRGKDPKCKSQEQFNITVLQGLRSDLLRLWPSLSNYSSPETFWKHEFDKHGKCALQDPLIHDQYNYFKFGIDLMKKLNLLEALKNHGITPNASKQYNKTAFQKVFESELGHNGSIKCINASGQSSVNLLEEVRLCLNLTHQYTDCPPIGKCPEKFTFPPFES</sequence>
<organism evidence="4 5">
    <name type="scientific">Schistosoma margrebowiei</name>
    <dbReference type="NCBI Taxonomy" id="48269"/>
    <lineage>
        <taxon>Eukaryota</taxon>
        <taxon>Metazoa</taxon>
        <taxon>Spiralia</taxon>
        <taxon>Lophotrochozoa</taxon>
        <taxon>Platyhelminthes</taxon>
        <taxon>Trematoda</taxon>
        <taxon>Digenea</taxon>
        <taxon>Strigeidida</taxon>
        <taxon>Schistosomatoidea</taxon>
        <taxon>Schistosomatidae</taxon>
        <taxon>Schistosoma</taxon>
    </lineage>
</organism>
<gene>
    <name evidence="4" type="ORF">SMRZ_LOCUS22058</name>
</gene>
<protein>
    <submittedName>
        <fullName evidence="4">Uncharacterized protein</fullName>
    </submittedName>
</protein>
<dbReference type="InterPro" id="IPR036430">
    <property type="entry name" value="RNase_T2-like_sf"/>
</dbReference>
<dbReference type="Pfam" id="PF00445">
    <property type="entry name" value="Ribonuclease_T2"/>
    <property type="match status" value="1"/>
</dbReference>
<dbReference type="SUPFAM" id="SSF55895">
    <property type="entry name" value="Ribonuclease Rh-like"/>
    <property type="match status" value="1"/>
</dbReference>
<keyword evidence="5" id="KW-1185">Reference proteome</keyword>
<dbReference type="InterPro" id="IPR033697">
    <property type="entry name" value="Ribonuclease_T2_eukaryotic"/>
</dbReference>
<keyword evidence="2" id="KW-1015">Disulfide bond</keyword>
<dbReference type="GO" id="GO:0033897">
    <property type="term" value="F:ribonuclease T2 activity"/>
    <property type="evidence" value="ECO:0007669"/>
    <property type="project" value="InterPro"/>
</dbReference>
<name>A0A183N183_9TREM</name>